<sequence>MKLSVFSAKSYDKEYLSSIQDKTYPSLCSIIFHSFALSSETVSLAEGSDAICAFVNDTLDAPVLHTLHNYGIRAILLRCAGYNNVDLPVAEELGMFVANVPSYSPEAVAEFAVALIQTLNRKTHRAYNRVREGNFNLEGFLGITLCGKTVGVVGVGRIGLALARIMRGFGCRVVAYDPFGGEEFKQYGEFVGLEELLAQSDIVSLHCPLTEGTRHIVNEETLGMMKKGAFLVNTSRGGLVDTMSTIQALKTGQLGGLALDVYEAEGALFYNDHSGEIIHDDLLMRLMTFPNVLVCGHQAFFTEDALREIATVTLGNLEDYIAKRTCKNSLVREGHLMVAPDKEPVRL</sequence>
<reference evidence="7" key="1">
    <citation type="journal article" date="2019" name="Beilstein J. Org. Chem.">
        <title>Nanangenines: drimane sesquiterpenoids as the dominant metabolite cohort of a novel Australian fungus, Aspergillus nanangensis.</title>
        <authorList>
            <person name="Lacey H.J."/>
            <person name="Gilchrist C.L.M."/>
            <person name="Crombie A."/>
            <person name="Kalaitzis J.A."/>
            <person name="Vuong D."/>
            <person name="Rutledge P.J."/>
            <person name="Turner P."/>
            <person name="Pitt J.I."/>
            <person name="Lacey E."/>
            <person name="Chooi Y.H."/>
            <person name="Piggott A.M."/>
        </authorList>
    </citation>
    <scope>NUCLEOTIDE SEQUENCE</scope>
    <source>
        <strain evidence="7">MST-FP2251</strain>
    </source>
</reference>
<proteinExistence type="inferred from homology"/>
<evidence type="ECO:0000313" key="7">
    <source>
        <dbReference type="EMBL" id="KAF9887363.1"/>
    </source>
</evidence>
<dbReference type="Gene3D" id="3.40.50.720">
    <property type="entry name" value="NAD(P)-binding Rossmann-like Domain"/>
    <property type="match status" value="2"/>
</dbReference>
<keyword evidence="3" id="KW-0520">NAD</keyword>
<dbReference type="PANTHER" id="PTHR43026">
    <property type="entry name" value="2-HYDROXYACID DEHYDROGENASE HOMOLOG 1-RELATED"/>
    <property type="match status" value="1"/>
</dbReference>
<dbReference type="SUPFAM" id="SSF52283">
    <property type="entry name" value="Formate/glycerate dehydrogenase catalytic domain-like"/>
    <property type="match status" value="1"/>
</dbReference>
<dbReference type="CDD" id="cd12183">
    <property type="entry name" value="LDH_like_2"/>
    <property type="match status" value="1"/>
</dbReference>
<dbReference type="InterPro" id="IPR029752">
    <property type="entry name" value="D-isomer_DH_CS1"/>
</dbReference>
<dbReference type="GO" id="GO:0051287">
    <property type="term" value="F:NAD binding"/>
    <property type="evidence" value="ECO:0007669"/>
    <property type="project" value="InterPro"/>
</dbReference>
<evidence type="ECO:0000313" key="8">
    <source>
        <dbReference type="Proteomes" id="UP001194746"/>
    </source>
</evidence>
<evidence type="ECO:0000259" key="6">
    <source>
        <dbReference type="Pfam" id="PF02826"/>
    </source>
</evidence>
<comment type="caution">
    <text evidence="7">The sequence shown here is derived from an EMBL/GenBank/DDBJ whole genome shotgun (WGS) entry which is preliminary data.</text>
</comment>
<evidence type="ECO:0008006" key="9">
    <source>
        <dbReference type="Google" id="ProtNLM"/>
    </source>
</evidence>
<evidence type="ECO:0000259" key="5">
    <source>
        <dbReference type="Pfam" id="PF00389"/>
    </source>
</evidence>
<accession>A0AAD4CJI1</accession>
<reference evidence="7" key="2">
    <citation type="submission" date="2020-02" db="EMBL/GenBank/DDBJ databases">
        <authorList>
            <person name="Gilchrist C.L.M."/>
            <person name="Chooi Y.-H."/>
        </authorList>
    </citation>
    <scope>NUCLEOTIDE SEQUENCE</scope>
    <source>
        <strain evidence="7">MST-FP2251</strain>
    </source>
</reference>
<dbReference type="PROSITE" id="PS00670">
    <property type="entry name" value="D_2_HYDROXYACID_DH_2"/>
    <property type="match status" value="1"/>
</dbReference>
<evidence type="ECO:0000256" key="1">
    <source>
        <dbReference type="ARBA" id="ARBA00005854"/>
    </source>
</evidence>
<keyword evidence="2 4" id="KW-0560">Oxidoreductase</keyword>
<dbReference type="InterPro" id="IPR006140">
    <property type="entry name" value="D-isomer_DH_NAD-bd"/>
</dbReference>
<organism evidence="7 8">
    <name type="scientific">Aspergillus nanangensis</name>
    <dbReference type="NCBI Taxonomy" id="2582783"/>
    <lineage>
        <taxon>Eukaryota</taxon>
        <taxon>Fungi</taxon>
        <taxon>Dikarya</taxon>
        <taxon>Ascomycota</taxon>
        <taxon>Pezizomycotina</taxon>
        <taxon>Eurotiomycetes</taxon>
        <taxon>Eurotiomycetidae</taxon>
        <taxon>Eurotiales</taxon>
        <taxon>Aspergillaceae</taxon>
        <taxon>Aspergillus</taxon>
        <taxon>Aspergillus subgen. Circumdati</taxon>
    </lineage>
</organism>
<evidence type="ECO:0000256" key="3">
    <source>
        <dbReference type="ARBA" id="ARBA00023027"/>
    </source>
</evidence>
<dbReference type="InterPro" id="IPR036291">
    <property type="entry name" value="NAD(P)-bd_dom_sf"/>
</dbReference>
<comment type="similarity">
    <text evidence="1 4">Belongs to the D-isomer specific 2-hydroxyacid dehydrogenase family.</text>
</comment>
<dbReference type="Pfam" id="PF00389">
    <property type="entry name" value="2-Hacid_dh"/>
    <property type="match status" value="1"/>
</dbReference>
<protein>
    <recommendedName>
        <fullName evidence="9">D-lactate dehydrogenase</fullName>
    </recommendedName>
</protein>
<gene>
    <name evidence="7" type="ORF">FE257_010218</name>
</gene>
<dbReference type="InterPro" id="IPR029753">
    <property type="entry name" value="D-isomer_DH_CS"/>
</dbReference>
<keyword evidence="8" id="KW-1185">Reference proteome</keyword>
<evidence type="ECO:0000256" key="4">
    <source>
        <dbReference type="RuleBase" id="RU003719"/>
    </source>
</evidence>
<feature type="domain" description="D-isomer specific 2-hydroxyacid dehydrogenase catalytic" evidence="5">
    <location>
        <begin position="9"/>
        <end position="329"/>
    </location>
</feature>
<dbReference type="SUPFAM" id="SSF51735">
    <property type="entry name" value="NAD(P)-binding Rossmann-fold domains"/>
    <property type="match status" value="1"/>
</dbReference>
<dbReference type="AlphaFoldDB" id="A0AAD4CJI1"/>
<dbReference type="PANTHER" id="PTHR43026:SF1">
    <property type="entry name" value="2-HYDROXYACID DEHYDROGENASE HOMOLOG 1-RELATED"/>
    <property type="match status" value="1"/>
</dbReference>
<name>A0AAD4CJI1_ASPNN</name>
<dbReference type="InterPro" id="IPR058205">
    <property type="entry name" value="D-LDH-like"/>
</dbReference>
<dbReference type="Pfam" id="PF02826">
    <property type="entry name" value="2-Hacid_dh_C"/>
    <property type="match status" value="1"/>
</dbReference>
<feature type="domain" description="D-isomer specific 2-hydroxyacid dehydrogenase NAD-binding" evidence="6">
    <location>
        <begin position="114"/>
        <end position="299"/>
    </location>
</feature>
<evidence type="ECO:0000256" key="2">
    <source>
        <dbReference type="ARBA" id="ARBA00023002"/>
    </source>
</evidence>
<dbReference type="GO" id="GO:0008720">
    <property type="term" value="F:D-lactate dehydrogenase (NAD+) activity"/>
    <property type="evidence" value="ECO:0007669"/>
    <property type="project" value="TreeGrafter"/>
</dbReference>
<dbReference type="PROSITE" id="PS00671">
    <property type="entry name" value="D_2_HYDROXYACID_DH_3"/>
    <property type="match status" value="1"/>
</dbReference>
<dbReference type="Proteomes" id="UP001194746">
    <property type="component" value="Unassembled WGS sequence"/>
</dbReference>
<dbReference type="InterPro" id="IPR006139">
    <property type="entry name" value="D-isomer_2_OHA_DH_cat_dom"/>
</dbReference>
<dbReference type="EMBL" id="VCAU01000062">
    <property type="protein sequence ID" value="KAF9887363.1"/>
    <property type="molecule type" value="Genomic_DNA"/>
</dbReference>
<dbReference type="PROSITE" id="PS00065">
    <property type="entry name" value="D_2_HYDROXYACID_DH_1"/>
    <property type="match status" value="1"/>
</dbReference>